<dbReference type="Gene3D" id="1.10.10.10">
    <property type="entry name" value="Winged helix-like DNA-binding domain superfamily/Winged helix DNA-binding domain"/>
    <property type="match status" value="1"/>
</dbReference>
<organism evidence="2">
    <name type="scientific">marine sediment metagenome</name>
    <dbReference type="NCBI Taxonomy" id="412755"/>
    <lineage>
        <taxon>unclassified sequences</taxon>
        <taxon>metagenomes</taxon>
        <taxon>ecological metagenomes</taxon>
    </lineage>
</organism>
<dbReference type="InterPro" id="IPR036388">
    <property type="entry name" value="WH-like_DNA-bd_sf"/>
</dbReference>
<protein>
    <recommendedName>
        <fullName evidence="1">ArnR1-like winged helix-turn-helix domain-containing protein</fullName>
    </recommendedName>
</protein>
<evidence type="ECO:0000313" key="2">
    <source>
        <dbReference type="EMBL" id="GAH88541.1"/>
    </source>
</evidence>
<dbReference type="EMBL" id="BARU01038846">
    <property type="protein sequence ID" value="GAH88541.1"/>
    <property type="molecule type" value="Genomic_DNA"/>
</dbReference>
<dbReference type="InterPro" id="IPR036390">
    <property type="entry name" value="WH_DNA-bd_sf"/>
</dbReference>
<evidence type="ECO:0000259" key="1">
    <source>
        <dbReference type="Pfam" id="PF14947"/>
    </source>
</evidence>
<accession>X1J1J6</accession>
<dbReference type="SUPFAM" id="SSF46785">
    <property type="entry name" value="Winged helix' DNA-binding domain"/>
    <property type="match status" value="1"/>
</dbReference>
<gene>
    <name evidence="2" type="ORF">S03H2_60303</name>
</gene>
<dbReference type="InterPro" id="IPR038723">
    <property type="entry name" value="ArnR1-like_HTH"/>
</dbReference>
<name>X1J1J6_9ZZZZ</name>
<comment type="caution">
    <text evidence="2">The sequence shown here is derived from an EMBL/GenBank/DDBJ whole genome shotgun (WGS) entry which is preliminary data.</text>
</comment>
<dbReference type="Pfam" id="PF14947">
    <property type="entry name" value="HTH_45"/>
    <property type="match status" value="1"/>
</dbReference>
<proteinExistence type="predicted"/>
<sequence>MTNFFFYTIGRRRNRTEIMHDILMTAQDGILRTRLMGGANLSWAMMHELLKVAQDAGFIEEVDIQPPHWRKKPTRGWKTTKKGLECAQAIHENYKLLQETES</sequence>
<feature type="domain" description="ArnR1-like winged helix-turn-helix" evidence="1">
    <location>
        <begin position="12"/>
        <end position="92"/>
    </location>
</feature>
<dbReference type="AlphaFoldDB" id="X1J1J6"/>
<reference evidence="2" key="1">
    <citation type="journal article" date="2014" name="Front. Microbiol.">
        <title>High frequency of phylogenetically diverse reductive dehalogenase-homologous genes in deep subseafloor sedimentary metagenomes.</title>
        <authorList>
            <person name="Kawai M."/>
            <person name="Futagami T."/>
            <person name="Toyoda A."/>
            <person name="Takaki Y."/>
            <person name="Nishi S."/>
            <person name="Hori S."/>
            <person name="Arai W."/>
            <person name="Tsubouchi T."/>
            <person name="Morono Y."/>
            <person name="Uchiyama I."/>
            <person name="Ito T."/>
            <person name="Fujiyama A."/>
            <person name="Inagaki F."/>
            <person name="Takami H."/>
        </authorList>
    </citation>
    <scope>NUCLEOTIDE SEQUENCE</scope>
    <source>
        <strain evidence="2">Expedition CK06-06</strain>
    </source>
</reference>